<dbReference type="GO" id="GO:0006813">
    <property type="term" value="P:potassium ion transport"/>
    <property type="evidence" value="ECO:0007669"/>
    <property type="project" value="TreeGrafter"/>
</dbReference>
<proteinExistence type="predicted"/>
<keyword evidence="2" id="KW-1185">Reference proteome</keyword>
<name>A0A9D4U6W7_ADICA</name>
<dbReference type="PANTHER" id="PTHR28062:SF1">
    <property type="entry name" value="TRANSMEMBRANE PROTEIN"/>
    <property type="match status" value="1"/>
</dbReference>
<dbReference type="GO" id="GO:1902600">
    <property type="term" value="P:proton transmembrane transport"/>
    <property type="evidence" value="ECO:0007669"/>
    <property type="project" value="TreeGrafter"/>
</dbReference>
<organism evidence="1 2">
    <name type="scientific">Adiantum capillus-veneris</name>
    <name type="common">Maidenhair fern</name>
    <dbReference type="NCBI Taxonomy" id="13818"/>
    <lineage>
        <taxon>Eukaryota</taxon>
        <taxon>Viridiplantae</taxon>
        <taxon>Streptophyta</taxon>
        <taxon>Embryophyta</taxon>
        <taxon>Tracheophyta</taxon>
        <taxon>Polypodiopsida</taxon>
        <taxon>Polypodiidae</taxon>
        <taxon>Polypodiales</taxon>
        <taxon>Pteridineae</taxon>
        <taxon>Pteridaceae</taxon>
        <taxon>Vittarioideae</taxon>
        <taxon>Adiantum</taxon>
    </lineage>
</organism>
<dbReference type="EMBL" id="JABFUD020000022">
    <property type="protein sequence ID" value="KAI5062462.1"/>
    <property type="molecule type" value="Genomic_DNA"/>
</dbReference>
<dbReference type="AlphaFoldDB" id="A0A9D4U6W7"/>
<protein>
    <submittedName>
        <fullName evidence="1">Uncharacterized protein</fullName>
    </submittedName>
</protein>
<evidence type="ECO:0000313" key="1">
    <source>
        <dbReference type="EMBL" id="KAI5062462.1"/>
    </source>
</evidence>
<dbReference type="GO" id="GO:0005743">
    <property type="term" value="C:mitochondrial inner membrane"/>
    <property type="evidence" value="ECO:0007669"/>
    <property type="project" value="TreeGrafter"/>
</dbReference>
<dbReference type="Pfam" id="PF10173">
    <property type="entry name" value="Mit_KHE1"/>
    <property type="match status" value="1"/>
</dbReference>
<reference evidence="1" key="1">
    <citation type="submission" date="2021-01" db="EMBL/GenBank/DDBJ databases">
        <title>Adiantum capillus-veneris genome.</title>
        <authorList>
            <person name="Fang Y."/>
            <person name="Liao Q."/>
        </authorList>
    </citation>
    <scope>NUCLEOTIDE SEQUENCE</scope>
    <source>
        <strain evidence="1">H3</strain>
        <tissue evidence="1">Leaf</tissue>
    </source>
</reference>
<gene>
    <name evidence="1" type="ORF">GOP47_0023001</name>
</gene>
<accession>A0A9D4U6W7</accession>
<comment type="caution">
    <text evidence="1">The sequence shown here is derived from an EMBL/GenBank/DDBJ whole genome shotgun (WGS) entry which is preliminary data.</text>
</comment>
<dbReference type="PANTHER" id="PTHR28062">
    <property type="entry name" value="K+-H+ EXCHANGE-LIKE PROTEIN"/>
    <property type="match status" value="1"/>
</dbReference>
<dbReference type="InterPro" id="IPR018786">
    <property type="entry name" value="Mit_KHE1"/>
</dbReference>
<dbReference type="OrthoDB" id="5562676at2759"/>
<dbReference type="Proteomes" id="UP000886520">
    <property type="component" value="Chromosome 22"/>
</dbReference>
<evidence type="ECO:0000313" key="2">
    <source>
        <dbReference type="Proteomes" id="UP000886520"/>
    </source>
</evidence>
<sequence>MAKRIVVFPVKGRRWAFSTVTPPANSACTTSTQASFLQVWLGALRDVKSGKGIVQSLTPLSHYVSDKMEQQWIALGAAKEGSIKNRLHRMGEKLLVQITPSETFLKSMSKDATKLEIVFPQSLNSRLVRRRVRHIAKSGAQIHSRYMYGSFACLPFSILFGIVPVPNAPLFWNLFRAYANWQALQGSRRLMEFVSDGSDLVQSNQKGMEIHNSQQNAIEHTLILSPSKKLESMLQHHEDEVEKVNDLSIARICEHYNLDYLQMLKWRDFEFKKGKKAS</sequence>